<gene>
    <name evidence="17" type="primary">feoB</name>
    <name evidence="17" type="ORF">FDT66_07930</name>
</gene>
<dbReference type="SUPFAM" id="SSF52540">
    <property type="entry name" value="P-loop containing nucleoside triphosphate hydrolases"/>
    <property type="match status" value="1"/>
</dbReference>
<dbReference type="GO" id="GO:0005886">
    <property type="term" value="C:plasma membrane"/>
    <property type="evidence" value="ECO:0007669"/>
    <property type="project" value="UniProtKB-SubCell"/>
</dbReference>
<evidence type="ECO:0000256" key="3">
    <source>
        <dbReference type="ARBA" id="ARBA00022475"/>
    </source>
</evidence>
<comment type="subcellular location">
    <subcellularLocation>
        <location evidence="15">Cell inner membrane</location>
        <topology evidence="15">Multi-pass membrane protein</topology>
    </subcellularLocation>
    <subcellularLocation>
        <location evidence="1">Cell membrane</location>
        <topology evidence="1">Multi-pass membrane protein</topology>
    </subcellularLocation>
</comment>
<feature type="binding site" evidence="14">
    <location>
        <position position="23"/>
    </location>
    <ligand>
        <name>Mg(2+)</name>
        <dbReference type="ChEBI" id="CHEBI:18420"/>
        <label>2</label>
    </ligand>
</feature>
<dbReference type="InterPro" id="IPR027417">
    <property type="entry name" value="P-loop_NTPase"/>
</dbReference>
<keyword evidence="4 15" id="KW-0410">Iron transport</keyword>
<feature type="transmembrane region" description="Helical" evidence="15">
    <location>
        <begin position="415"/>
        <end position="442"/>
    </location>
</feature>
<dbReference type="InterPro" id="IPR003373">
    <property type="entry name" value="Fe2_transport_prot-B"/>
</dbReference>
<keyword evidence="14" id="KW-0460">Magnesium</keyword>
<dbReference type="InterPro" id="IPR011642">
    <property type="entry name" value="Gate_dom"/>
</dbReference>
<dbReference type="InterPro" id="IPR011640">
    <property type="entry name" value="Fe2_transport_prot_B_C"/>
</dbReference>
<evidence type="ECO:0000256" key="8">
    <source>
        <dbReference type="ARBA" id="ARBA00023004"/>
    </source>
</evidence>
<dbReference type="RefSeq" id="WP_138535630.1">
    <property type="nucleotide sequence ID" value="NZ_VANR01000003.1"/>
</dbReference>
<dbReference type="GO" id="GO:0015093">
    <property type="term" value="F:ferrous iron transmembrane transporter activity"/>
    <property type="evidence" value="ECO:0007669"/>
    <property type="project" value="UniProtKB-UniRule"/>
</dbReference>
<evidence type="ECO:0000313" key="18">
    <source>
        <dbReference type="Proteomes" id="UP000307140"/>
    </source>
</evidence>
<dbReference type="Pfam" id="PF07670">
    <property type="entry name" value="Gate"/>
    <property type="match status" value="2"/>
</dbReference>
<comment type="similarity">
    <text evidence="15">Belongs to the TRAFAC class TrmE-Era-EngA-EngB-Septin-like GTPase superfamily. FeoB GTPase (TC 9.A.8) family.</text>
</comment>
<dbReference type="OrthoDB" id="9809127at2"/>
<feature type="binding site" evidence="13">
    <location>
        <begin position="123"/>
        <end position="126"/>
    </location>
    <ligand>
        <name>GTP</name>
        <dbReference type="ChEBI" id="CHEBI:37565"/>
        <label>1</label>
    </ligand>
</feature>
<protein>
    <recommendedName>
        <fullName evidence="12 15">Ferrous iron transport protein B</fullName>
    </recommendedName>
</protein>
<keyword evidence="6 13" id="KW-0547">Nucleotide-binding</keyword>
<comment type="caution">
    <text evidence="17">The sequence shown here is derived from an EMBL/GenBank/DDBJ whole genome shotgun (WGS) entry which is preliminary data.</text>
</comment>
<keyword evidence="5 15" id="KW-0812">Transmembrane</keyword>
<dbReference type="Gene3D" id="3.40.50.300">
    <property type="entry name" value="P-loop containing nucleotide triphosphate hydrolases"/>
    <property type="match status" value="1"/>
</dbReference>
<keyword evidence="3" id="KW-1003">Cell membrane</keyword>
<evidence type="ECO:0000256" key="4">
    <source>
        <dbReference type="ARBA" id="ARBA00022496"/>
    </source>
</evidence>
<feature type="transmembrane region" description="Helical" evidence="15">
    <location>
        <begin position="381"/>
        <end position="403"/>
    </location>
</feature>
<keyword evidence="11 15" id="KW-0472">Membrane</keyword>
<accession>A0A5S3N5M0</accession>
<dbReference type="EMBL" id="VANR01000003">
    <property type="protein sequence ID" value="TMM30681.1"/>
    <property type="molecule type" value="Genomic_DNA"/>
</dbReference>
<reference evidence="17 18" key="1">
    <citation type="submission" date="2019-05" db="EMBL/GenBank/DDBJ databases">
        <title>Polaribacter aestuariivivens sp. nov., isolated from a tidal flat.</title>
        <authorList>
            <person name="Yoon J.-H."/>
        </authorList>
    </citation>
    <scope>NUCLEOTIDE SEQUENCE [LARGE SCALE GENOMIC DNA]</scope>
    <source>
        <strain evidence="17 18">DBTF-3</strain>
    </source>
</reference>
<dbReference type="Pfam" id="PF02421">
    <property type="entry name" value="FeoB_N"/>
    <property type="match status" value="1"/>
</dbReference>
<dbReference type="GO" id="GO:0005525">
    <property type="term" value="F:GTP binding"/>
    <property type="evidence" value="ECO:0007669"/>
    <property type="project" value="UniProtKB-KW"/>
</dbReference>
<feature type="domain" description="FeoB-type G" evidence="16">
    <location>
        <begin position="5"/>
        <end position="172"/>
    </location>
</feature>
<feature type="transmembrane region" description="Helical" evidence="15">
    <location>
        <begin position="281"/>
        <end position="299"/>
    </location>
</feature>
<evidence type="ECO:0000256" key="15">
    <source>
        <dbReference type="RuleBase" id="RU362098"/>
    </source>
</evidence>
<keyword evidence="8 15" id="KW-0408">Iron</keyword>
<evidence type="ECO:0000256" key="13">
    <source>
        <dbReference type="PIRSR" id="PIRSR603373-1"/>
    </source>
</evidence>
<dbReference type="CDD" id="cd01879">
    <property type="entry name" value="FeoB"/>
    <property type="match status" value="1"/>
</dbReference>
<feature type="binding site" evidence="13">
    <location>
        <begin position="37"/>
        <end position="41"/>
    </location>
    <ligand>
        <name>GTP</name>
        <dbReference type="ChEBI" id="CHEBI:37565"/>
        <label>1</label>
    </ligand>
</feature>
<evidence type="ECO:0000259" key="16">
    <source>
        <dbReference type="PROSITE" id="PS51711"/>
    </source>
</evidence>
<keyword evidence="2 15" id="KW-0813">Transport</keyword>
<dbReference type="NCBIfam" id="TIGR00437">
    <property type="entry name" value="feoB"/>
    <property type="match status" value="1"/>
</dbReference>
<evidence type="ECO:0000313" key="17">
    <source>
        <dbReference type="EMBL" id="TMM30681.1"/>
    </source>
</evidence>
<name>A0A5S3N5M0_9FLAO</name>
<dbReference type="PRINTS" id="PR00326">
    <property type="entry name" value="GTP1OBG"/>
</dbReference>
<dbReference type="AlphaFoldDB" id="A0A5S3N5M0"/>
<keyword evidence="7 15" id="KW-1133">Transmembrane helix</keyword>
<evidence type="ECO:0000256" key="10">
    <source>
        <dbReference type="ARBA" id="ARBA00023134"/>
    </source>
</evidence>
<keyword evidence="18" id="KW-1185">Reference proteome</keyword>
<keyword evidence="9" id="KW-0406">Ion transport</keyword>
<dbReference type="Proteomes" id="UP000307140">
    <property type="component" value="Unassembled WGS sequence"/>
</dbReference>
<evidence type="ECO:0000256" key="14">
    <source>
        <dbReference type="PIRSR" id="PIRSR603373-2"/>
    </source>
</evidence>
<evidence type="ECO:0000256" key="2">
    <source>
        <dbReference type="ARBA" id="ARBA00022448"/>
    </source>
</evidence>
<feature type="transmembrane region" description="Helical" evidence="15">
    <location>
        <begin position="337"/>
        <end position="361"/>
    </location>
</feature>
<feature type="transmembrane region" description="Helical" evidence="15">
    <location>
        <begin position="454"/>
        <end position="475"/>
    </location>
</feature>
<evidence type="ECO:0000256" key="11">
    <source>
        <dbReference type="ARBA" id="ARBA00023136"/>
    </source>
</evidence>
<evidence type="ECO:0000256" key="6">
    <source>
        <dbReference type="ARBA" id="ARBA00022741"/>
    </source>
</evidence>
<evidence type="ECO:0000256" key="1">
    <source>
        <dbReference type="ARBA" id="ARBA00004651"/>
    </source>
</evidence>
<dbReference type="GO" id="GO:0046872">
    <property type="term" value="F:metal ion binding"/>
    <property type="evidence" value="ECO:0007669"/>
    <property type="project" value="UniProtKB-KW"/>
</dbReference>
<dbReference type="InterPro" id="IPR050860">
    <property type="entry name" value="FeoB_GTPase"/>
</dbReference>
<evidence type="ECO:0000256" key="9">
    <source>
        <dbReference type="ARBA" id="ARBA00023065"/>
    </source>
</evidence>
<evidence type="ECO:0000256" key="5">
    <source>
        <dbReference type="ARBA" id="ARBA00022692"/>
    </source>
</evidence>
<organism evidence="17 18">
    <name type="scientific">Polaribacter aestuariivivens</name>
    <dbReference type="NCBI Taxonomy" id="2304626"/>
    <lineage>
        <taxon>Bacteria</taxon>
        <taxon>Pseudomonadati</taxon>
        <taxon>Bacteroidota</taxon>
        <taxon>Flavobacteriia</taxon>
        <taxon>Flavobacteriales</taxon>
        <taxon>Flavobacteriaceae</taxon>
    </lineage>
</organism>
<dbReference type="Pfam" id="PF07664">
    <property type="entry name" value="FeoB_C"/>
    <property type="match status" value="1"/>
</dbReference>
<dbReference type="PROSITE" id="PS51711">
    <property type="entry name" value="G_FEOB"/>
    <property type="match status" value="1"/>
</dbReference>
<feature type="binding site" evidence="14">
    <location>
        <position position="27"/>
    </location>
    <ligand>
        <name>Mg(2+)</name>
        <dbReference type="ChEBI" id="CHEBI:18420"/>
        <label>2</label>
    </ligand>
</feature>
<feature type="binding site" evidence="13">
    <location>
        <begin position="12"/>
        <end position="19"/>
    </location>
    <ligand>
        <name>GTP</name>
        <dbReference type="ChEBI" id="CHEBI:37565"/>
        <label>1</label>
    </ligand>
</feature>
<feature type="transmembrane region" description="Helical" evidence="15">
    <location>
        <begin position="649"/>
        <end position="670"/>
    </location>
</feature>
<proteinExistence type="inferred from homology"/>
<evidence type="ECO:0000256" key="12">
    <source>
        <dbReference type="NCBIfam" id="TIGR00437"/>
    </source>
</evidence>
<keyword evidence="14" id="KW-0479">Metal-binding</keyword>
<dbReference type="PANTHER" id="PTHR43185:SF1">
    <property type="entry name" value="FE(2+) TRANSPORTER FEOB"/>
    <property type="match status" value="1"/>
</dbReference>
<keyword evidence="10 13" id="KW-0342">GTP-binding</keyword>
<feature type="binding site" evidence="14">
    <location>
        <position position="26"/>
    </location>
    <ligand>
        <name>Mg(2+)</name>
        <dbReference type="ChEBI" id="CHEBI:18420"/>
        <label>2</label>
    </ligand>
</feature>
<evidence type="ECO:0000256" key="7">
    <source>
        <dbReference type="ARBA" id="ARBA00022989"/>
    </source>
</evidence>
<dbReference type="InterPro" id="IPR006073">
    <property type="entry name" value="GTP-bd"/>
</dbReference>
<comment type="function">
    <text evidence="15">Probable transporter of a GTP-driven Fe(2+) uptake system.</text>
</comment>
<dbReference type="InterPro" id="IPR030389">
    <property type="entry name" value="G_FEOB_dom"/>
</dbReference>
<feature type="transmembrane region" description="Helical" evidence="15">
    <location>
        <begin position="512"/>
        <end position="532"/>
    </location>
</feature>
<feature type="transmembrane region" description="Helical" evidence="15">
    <location>
        <begin position="682"/>
        <end position="702"/>
    </location>
</feature>
<feature type="binding site" evidence="13">
    <location>
        <begin position="59"/>
        <end position="62"/>
    </location>
    <ligand>
        <name>GTP</name>
        <dbReference type="ChEBI" id="CHEBI:37565"/>
        <label>1</label>
    </ligand>
</feature>
<sequence length="703" mass="78351">MSKNDIKVALIGNPNTGKTSLFNQLTGLNQKVGNYPGVTVDKKQGTSKLSATQNAIITDLPGTYSINPTSIDESIVLKTLLKKDIKESPDVILVVADIENLKRNLLLFSQIKDLEIPTVLAINMVDQMAKKGITIDLSALKKELNTEVVLVSARKNQGINEVKEAIIRCHVAAKASPLCGINSKIDPDYFNKLKEISPNYSLYELWLMVTQNNYPTSITKAEKDKLLAFKEDMSKLKKYQHKETIYRYQEINKILKKTYIVDKSKATDVRSKLDKVFTHKIFGYGIFFLILLVIFQSIFDWATLPMDLIDSTFAELSDFARNSFQPGVLTDLLAEGIIPGIGGVLIFIPQIAILFLFIAVLEETGYMSRVVFLMDKIMRRFGMNGKSVIPLISGTACAIPAIMATRTISSWKERLITILVVPFTTCSARLPVYAILIALIIPNKKIIGFLNLQGLVLLLLYVLGFASAIIGAYILHKTLKINSKSFFVVEMPNYKLPSVKNVFYDVVEKTKAFVFGAGKIILALSIILWFLASNGPESYKNAAKNIVENLANENLPEDELNQKIASAKLENSYIGIMGKSIEPAIKPLGYDWKIGIALISSFAAREVFVGTLATIYSVGSDDENTTTIKEKMRSEINTETGKKRFNFPVGMSLLIFYAFAMQCMATLAIVKRETKTWKWPLIQLFGMGLLAYIASFITYQILS</sequence>
<dbReference type="PANTHER" id="PTHR43185">
    <property type="entry name" value="FERROUS IRON TRANSPORT PROTEIN B"/>
    <property type="match status" value="1"/>
</dbReference>